<dbReference type="PANTHER" id="PTHR42748">
    <property type="entry name" value="NITROGEN METABOLITE REPRESSION PROTEIN NMRA FAMILY MEMBER"/>
    <property type="match status" value="1"/>
</dbReference>
<evidence type="ECO:0000256" key="1">
    <source>
        <dbReference type="ARBA" id="ARBA00006328"/>
    </source>
</evidence>
<dbReference type="PROSITE" id="PS00463">
    <property type="entry name" value="ZN2_CY6_FUNGAL_1"/>
    <property type="match status" value="1"/>
</dbReference>
<dbReference type="GO" id="GO:0008270">
    <property type="term" value="F:zinc ion binding"/>
    <property type="evidence" value="ECO:0007669"/>
    <property type="project" value="InterPro"/>
</dbReference>
<protein>
    <recommendedName>
        <fullName evidence="4">Zn(2)-C6 fungal-type domain-containing protein</fullName>
    </recommendedName>
</protein>
<dbReference type="InterPro" id="IPR036291">
    <property type="entry name" value="NAD(P)-bd_dom_sf"/>
</dbReference>
<evidence type="ECO:0000256" key="2">
    <source>
        <dbReference type="ARBA" id="ARBA00022857"/>
    </source>
</evidence>
<name>A0A0J9WV90_FUSO4</name>
<dbReference type="SUPFAM" id="SSF51735">
    <property type="entry name" value="NAD(P)-binding Rossmann-fold domains"/>
    <property type="match status" value="1"/>
</dbReference>
<feature type="domain" description="Zn(2)-C6 fungal-type" evidence="4">
    <location>
        <begin position="58"/>
        <end position="87"/>
    </location>
</feature>
<dbReference type="SMART" id="SM00066">
    <property type="entry name" value="GAL4"/>
    <property type="match status" value="1"/>
</dbReference>
<dbReference type="Gene3D" id="4.10.240.10">
    <property type="entry name" value="Zn(2)-C6 fungal-type DNA-binding domain"/>
    <property type="match status" value="1"/>
</dbReference>
<dbReference type="PANTHER" id="PTHR42748:SF31">
    <property type="entry name" value="NMRA-LIKE DOMAIN-CONTAINING PROTEIN-RELATED"/>
    <property type="match status" value="1"/>
</dbReference>
<dbReference type="Pfam" id="PF05368">
    <property type="entry name" value="NmrA"/>
    <property type="match status" value="1"/>
</dbReference>
<dbReference type="PROSITE" id="PS50048">
    <property type="entry name" value="ZN2_CY6_FUNGAL_2"/>
    <property type="match status" value="1"/>
</dbReference>
<gene>
    <name evidence="5" type="ORF">FOXG_16546</name>
</gene>
<evidence type="ECO:0000313" key="6">
    <source>
        <dbReference type="Proteomes" id="UP000009097"/>
    </source>
</evidence>
<dbReference type="CDD" id="cd00067">
    <property type="entry name" value="GAL4"/>
    <property type="match status" value="1"/>
</dbReference>
<dbReference type="AlphaFoldDB" id="A0A0J9WV90"/>
<dbReference type="VEuPathDB" id="FungiDB:FOXG_16546"/>
<keyword evidence="3" id="KW-0539">Nucleus</keyword>
<dbReference type="EMBL" id="DS231730">
    <property type="protein sequence ID" value="KNB19117.1"/>
    <property type="molecule type" value="Genomic_DNA"/>
</dbReference>
<comment type="similarity">
    <text evidence="1">Belongs to the NmrA-type oxidoreductase family.</text>
</comment>
<dbReference type="Gene3D" id="3.40.50.720">
    <property type="entry name" value="NAD(P)-binding Rossmann-like Domain"/>
    <property type="match status" value="1"/>
</dbReference>
<reference evidence="5" key="1">
    <citation type="submission" date="2007-04" db="EMBL/GenBank/DDBJ databases">
        <authorList>
            <consortium name="The Broad Institute Genome Sequencing Platform"/>
            <person name="Birren B."/>
            <person name="Lander E."/>
            <person name="Galagan J."/>
            <person name="Nusbaum C."/>
            <person name="Devon K."/>
            <person name="Ma L.-J."/>
            <person name="Jaffe D."/>
            <person name="Butler J."/>
            <person name="Alvarez P."/>
            <person name="Gnerre S."/>
            <person name="Grabherr M."/>
            <person name="Kleber M."/>
            <person name="Mauceli E."/>
            <person name="Brockman W."/>
            <person name="MacCallum I.A."/>
            <person name="Young S."/>
            <person name="LaButti K."/>
            <person name="DeCaprio D."/>
            <person name="Crawford M."/>
            <person name="Koehrsen M."/>
            <person name="Engels R."/>
            <person name="Montgomery P."/>
            <person name="Pearson M."/>
            <person name="Howarth C."/>
            <person name="Larson L."/>
            <person name="White J."/>
            <person name="O'Leary S."/>
            <person name="Kodira C."/>
            <person name="Zeng Q."/>
            <person name="Yandava C."/>
            <person name="Alvarado L."/>
            <person name="Kistler C."/>
            <person name="Shim W.-B."/>
            <person name="Kang S."/>
            <person name="Woloshuk C."/>
        </authorList>
    </citation>
    <scope>NUCLEOTIDE SEQUENCE</scope>
    <source>
        <strain evidence="5">4287</strain>
    </source>
</reference>
<proteinExistence type="inferred from homology"/>
<dbReference type="SUPFAM" id="SSF57701">
    <property type="entry name" value="Zn2/Cys6 DNA-binding domain"/>
    <property type="match status" value="1"/>
</dbReference>
<dbReference type="InterPro" id="IPR051164">
    <property type="entry name" value="NmrA-like_oxidored"/>
</dbReference>
<dbReference type="InterPro" id="IPR036864">
    <property type="entry name" value="Zn2-C6_fun-type_DNA-bd_sf"/>
</dbReference>
<dbReference type="GO" id="GO:0000981">
    <property type="term" value="F:DNA-binding transcription factor activity, RNA polymerase II-specific"/>
    <property type="evidence" value="ECO:0007669"/>
    <property type="project" value="InterPro"/>
</dbReference>
<dbReference type="Gene3D" id="3.90.25.10">
    <property type="entry name" value="UDP-galactose 4-epimerase, domain 1"/>
    <property type="match status" value="1"/>
</dbReference>
<sequence>MSTQDVASSEPDVQTVISIDPDSHHQLTDVQRLLFGAERSGTNPPPRKRRRGGKIYSGCGTCRTRKIKCDERQPKCYNCERSRIYVCDGFENNSIASGSTLPLLESPEASERFSIRGICRDIEKPSAKRLKASGVEVVSADLSSESDVRRVLTRASVVFLVTAYSSNSCNKKIEIDQGKNVARVSKELGIGHLIFSSLLSVTESTNGQLKHAQEFDSKAEVERFIRQLEKPATFVLPGFYMSLFTPGQYLTRSRQDAQLLQLEEPVSTSSTKFPLIDIDKDFGRSVVAASLKRDSFLGKRVYAAQACYTLDEMAAVVNKFELIHGFRCVTREVPDDEFLSQRPVSGSNTTERQIEILDMYRFMRGPAYYLNGSLEMNQNIVDGLLVTYEEFVRNGGLI</sequence>
<evidence type="ECO:0000256" key="3">
    <source>
        <dbReference type="ARBA" id="ARBA00023242"/>
    </source>
</evidence>
<dbReference type="Pfam" id="PF00172">
    <property type="entry name" value="Zn_clus"/>
    <property type="match status" value="1"/>
</dbReference>
<keyword evidence="2" id="KW-0521">NADP</keyword>
<dbReference type="OrthoDB" id="3358371at2759"/>
<dbReference type="Proteomes" id="UP000009097">
    <property type="component" value="Unassembled WGS sequence"/>
</dbReference>
<evidence type="ECO:0000313" key="5">
    <source>
        <dbReference type="EMBL" id="KNB19117.1"/>
    </source>
</evidence>
<reference evidence="5" key="2">
    <citation type="journal article" date="2010" name="Nature">
        <title>Comparative genomics reveals mobile pathogenicity chromosomes in Fusarium.</title>
        <authorList>
            <person name="Ma L.J."/>
            <person name="van der Does H.C."/>
            <person name="Borkovich K.A."/>
            <person name="Coleman J.J."/>
            <person name="Daboussi M.J."/>
            <person name="Di Pietro A."/>
            <person name="Dufresne M."/>
            <person name="Freitag M."/>
            <person name="Grabherr M."/>
            <person name="Henrissat B."/>
            <person name="Houterman P.M."/>
            <person name="Kang S."/>
            <person name="Shim W.B."/>
            <person name="Woloshuk C."/>
            <person name="Xie X."/>
            <person name="Xu J.R."/>
            <person name="Antoniw J."/>
            <person name="Baker S.E."/>
            <person name="Bluhm B.H."/>
            <person name="Breakspear A."/>
            <person name="Brown D.W."/>
            <person name="Butchko R.A."/>
            <person name="Chapman S."/>
            <person name="Coulson R."/>
            <person name="Coutinho P.M."/>
            <person name="Danchin E.G."/>
            <person name="Diener A."/>
            <person name="Gale L.R."/>
            <person name="Gardiner D.M."/>
            <person name="Goff S."/>
            <person name="Hammond-Kosack K.E."/>
            <person name="Hilburn K."/>
            <person name="Hua-Van A."/>
            <person name="Jonkers W."/>
            <person name="Kazan K."/>
            <person name="Kodira C.D."/>
            <person name="Koehrsen M."/>
            <person name="Kumar L."/>
            <person name="Lee Y.H."/>
            <person name="Li L."/>
            <person name="Manners J.M."/>
            <person name="Miranda-Saavedra D."/>
            <person name="Mukherjee M."/>
            <person name="Park G."/>
            <person name="Park J."/>
            <person name="Park S.Y."/>
            <person name="Proctor R.H."/>
            <person name="Regev A."/>
            <person name="Ruiz-Roldan M.C."/>
            <person name="Sain D."/>
            <person name="Sakthikumar S."/>
            <person name="Sykes S."/>
            <person name="Schwartz D.C."/>
            <person name="Turgeon B.G."/>
            <person name="Wapinski I."/>
            <person name="Yoder O."/>
            <person name="Young S."/>
            <person name="Zeng Q."/>
            <person name="Zhou S."/>
            <person name="Galagan J."/>
            <person name="Cuomo C.A."/>
            <person name="Kistler H.C."/>
            <person name="Rep M."/>
        </authorList>
    </citation>
    <scope>NUCLEOTIDE SEQUENCE [LARGE SCALE GENOMIC DNA]</scope>
    <source>
        <strain evidence="5">4287</strain>
    </source>
</reference>
<organism evidence="5 6">
    <name type="scientific">Fusarium oxysporum f. sp. lycopersici (strain 4287 / CBS 123668 / FGSC 9935 / NRRL 34936)</name>
    <name type="common">Fusarium vascular wilt of tomato</name>
    <dbReference type="NCBI Taxonomy" id="426428"/>
    <lineage>
        <taxon>Eukaryota</taxon>
        <taxon>Fungi</taxon>
        <taxon>Dikarya</taxon>
        <taxon>Ascomycota</taxon>
        <taxon>Pezizomycotina</taxon>
        <taxon>Sordariomycetes</taxon>
        <taxon>Hypocreomycetidae</taxon>
        <taxon>Hypocreales</taxon>
        <taxon>Nectriaceae</taxon>
        <taxon>Fusarium</taxon>
        <taxon>Fusarium oxysporum species complex</taxon>
    </lineage>
</organism>
<dbReference type="GeneID" id="28957398"/>
<dbReference type="RefSeq" id="XP_018257162.1">
    <property type="nucleotide sequence ID" value="XM_018396576.1"/>
</dbReference>
<evidence type="ECO:0000259" key="4">
    <source>
        <dbReference type="PROSITE" id="PS50048"/>
    </source>
</evidence>
<dbReference type="GO" id="GO:0005634">
    <property type="term" value="C:nucleus"/>
    <property type="evidence" value="ECO:0007669"/>
    <property type="project" value="TreeGrafter"/>
</dbReference>
<dbReference type="InterPro" id="IPR001138">
    <property type="entry name" value="Zn2Cys6_DnaBD"/>
</dbReference>
<accession>A0A0J9WV90</accession>
<dbReference type="InterPro" id="IPR008030">
    <property type="entry name" value="NmrA-like"/>
</dbReference>
<dbReference type="KEGG" id="fox:FOXG_16546"/>